<dbReference type="GO" id="GO:0016491">
    <property type="term" value="F:oxidoreductase activity"/>
    <property type="evidence" value="ECO:0007669"/>
    <property type="project" value="InterPro"/>
</dbReference>
<evidence type="ECO:0000256" key="1">
    <source>
        <dbReference type="ARBA" id="ARBA00008710"/>
    </source>
</evidence>
<dbReference type="OrthoDB" id="8225825at2"/>
<dbReference type="Gene3D" id="2.30.110.10">
    <property type="entry name" value="Electron Transport, Fmn-binding Protein, Chain A"/>
    <property type="match status" value="1"/>
</dbReference>
<dbReference type="PANTHER" id="PTHR39428">
    <property type="entry name" value="F420H(2)-DEPENDENT QUINONE REDUCTASE RV1261C"/>
    <property type="match status" value="1"/>
</dbReference>
<reference evidence="3" key="2">
    <citation type="journal article" date="2020" name="Int. J. Syst. Evol. Microbiol.">
        <title>Gordonia crocea sp. nov. and Gordonia spumicola sp. nov. isolated from sludge of a wastewater treatment plant.</title>
        <authorList>
            <person name="Tamura T."/>
            <person name="Saito S."/>
            <person name="Hamada M."/>
            <person name="Kang Y."/>
            <person name="Hoshino Y."/>
            <person name="Gonoi T."/>
            <person name="Mikami Y."/>
            <person name="Yaguchi T."/>
        </authorList>
    </citation>
    <scope>NUCLEOTIDE SEQUENCE</scope>
    <source>
        <strain evidence="3">NBRC 107696</strain>
    </source>
</reference>
<dbReference type="NCBIfam" id="TIGR00026">
    <property type="entry name" value="hi_GC_TIGR00026"/>
    <property type="match status" value="1"/>
</dbReference>
<evidence type="ECO:0000256" key="2">
    <source>
        <dbReference type="ARBA" id="ARBA00049106"/>
    </source>
</evidence>
<dbReference type="SUPFAM" id="SSF50475">
    <property type="entry name" value="FMN-binding split barrel"/>
    <property type="match status" value="1"/>
</dbReference>
<evidence type="ECO:0000313" key="6">
    <source>
        <dbReference type="Proteomes" id="UP000444960"/>
    </source>
</evidence>
<proteinExistence type="inferred from homology"/>
<dbReference type="EMBL" id="BJOV01000007">
    <property type="protein sequence ID" value="GEE04117.1"/>
    <property type="molecule type" value="Genomic_DNA"/>
</dbReference>
<dbReference type="InterPro" id="IPR012349">
    <property type="entry name" value="Split_barrel_FMN-bd"/>
</dbReference>
<dbReference type="InterPro" id="IPR004378">
    <property type="entry name" value="F420H2_quin_Rdtase"/>
</dbReference>
<comment type="caution">
    <text evidence="3">The sequence shown here is derived from an EMBL/GenBank/DDBJ whole genome shotgun (WGS) entry which is preliminary data.</text>
</comment>
<keyword evidence="6" id="KW-1185">Reference proteome</keyword>
<sequence length="158" mass="17333">MTQPRPDQLDSPIVGRIIKIGSRLNTRLFKLSGGRLGGTWRVGSAFKKPTPVCLLTSTGRKSGEARTVPLLYLRDGDDVVVVASQGGLPKNPAWYYNVTADPAVTIQIGKQTLDYTARTADDTERARLWPLLVDLYADFDNYAAWTDRVIPVVVCSPA</sequence>
<dbReference type="RefSeq" id="WP_161893549.1">
    <property type="nucleotide sequence ID" value="NZ_BJOV01000001.1"/>
</dbReference>
<evidence type="ECO:0000313" key="4">
    <source>
        <dbReference type="EMBL" id="GEE04110.1"/>
    </source>
</evidence>
<accession>A0A7I9V2C2</accession>
<gene>
    <name evidence="3" type="ORF">nbrc107696_00150</name>
    <name evidence="4" type="ORF">nbrc107696_45560</name>
    <name evidence="5" type="ORF">nbrc107696_45630</name>
</gene>
<comment type="similarity">
    <text evidence="1">Belongs to the F420H(2)-dependent quinone reductase family.</text>
</comment>
<dbReference type="EMBL" id="BJOV01000007">
    <property type="protein sequence ID" value="GEE04110.1"/>
    <property type="molecule type" value="Genomic_DNA"/>
</dbReference>
<dbReference type="GO" id="GO:0005886">
    <property type="term" value="C:plasma membrane"/>
    <property type="evidence" value="ECO:0007669"/>
    <property type="project" value="TreeGrafter"/>
</dbReference>
<dbReference type="PANTHER" id="PTHR39428:SF3">
    <property type="entry name" value="DEAZAFLAVIN-DEPENDENT NITROREDUCTASE"/>
    <property type="match status" value="1"/>
</dbReference>
<dbReference type="Pfam" id="PF04075">
    <property type="entry name" value="F420H2_quin_red"/>
    <property type="match status" value="1"/>
</dbReference>
<dbReference type="GO" id="GO:0070967">
    <property type="term" value="F:coenzyme F420 binding"/>
    <property type="evidence" value="ECO:0007669"/>
    <property type="project" value="TreeGrafter"/>
</dbReference>
<dbReference type="Proteomes" id="UP000444960">
    <property type="component" value="Unassembled WGS sequence"/>
</dbReference>
<dbReference type="AlphaFoldDB" id="A0A7I9V2C2"/>
<protein>
    <submittedName>
        <fullName evidence="3">Nitroreductase</fullName>
    </submittedName>
</protein>
<organism evidence="3 6">
    <name type="scientific">Gordonia spumicola</name>
    <dbReference type="NCBI Taxonomy" id="589161"/>
    <lineage>
        <taxon>Bacteria</taxon>
        <taxon>Bacillati</taxon>
        <taxon>Actinomycetota</taxon>
        <taxon>Actinomycetes</taxon>
        <taxon>Mycobacteriales</taxon>
        <taxon>Gordoniaceae</taxon>
        <taxon>Gordonia</taxon>
    </lineage>
</organism>
<name>A0A7I9V2C2_9ACTN</name>
<dbReference type="EMBL" id="BJOV01000001">
    <property type="protein sequence ID" value="GED99568.1"/>
    <property type="molecule type" value="Genomic_DNA"/>
</dbReference>
<comment type="catalytic activity">
    <reaction evidence="2">
        <text>oxidized coenzyme F420-(gamma-L-Glu)(n) + a quinol + H(+) = reduced coenzyme F420-(gamma-L-Glu)(n) + a quinone</text>
        <dbReference type="Rhea" id="RHEA:39663"/>
        <dbReference type="Rhea" id="RHEA-COMP:12939"/>
        <dbReference type="Rhea" id="RHEA-COMP:14378"/>
        <dbReference type="ChEBI" id="CHEBI:15378"/>
        <dbReference type="ChEBI" id="CHEBI:24646"/>
        <dbReference type="ChEBI" id="CHEBI:132124"/>
        <dbReference type="ChEBI" id="CHEBI:133980"/>
        <dbReference type="ChEBI" id="CHEBI:139511"/>
    </reaction>
</comment>
<evidence type="ECO:0000313" key="3">
    <source>
        <dbReference type="EMBL" id="GED99568.1"/>
    </source>
</evidence>
<evidence type="ECO:0000313" key="5">
    <source>
        <dbReference type="EMBL" id="GEE04117.1"/>
    </source>
</evidence>
<reference evidence="6" key="1">
    <citation type="submission" date="2019-06" db="EMBL/GenBank/DDBJ databases">
        <title>Gordonia isolated from sludge of a wastewater treatment plant.</title>
        <authorList>
            <person name="Tamura T."/>
            <person name="Aoyama K."/>
            <person name="Kang Y."/>
            <person name="Saito S."/>
            <person name="Akiyama N."/>
            <person name="Yazawa K."/>
            <person name="Gonoi T."/>
            <person name="Mikami Y."/>
        </authorList>
    </citation>
    <scope>NUCLEOTIDE SEQUENCE [LARGE SCALE GENOMIC DNA]</scope>
    <source>
        <strain evidence="6">NBRC 107696</strain>
    </source>
</reference>